<protein>
    <submittedName>
        <fullName evidence="7">Alcohol dehydrogenase</fullName>
    </submittedName>
</protein>
<dbReference type="Pfam" id="PF08240">
    <property type="entry name" value="ADH_N"/>
    <property type="match status" value="1"/>
</dbReference>
<dbReference type="Gene3D" id="3.90.180.10">
    <property type="entry name" value="Medium-chain alcohol dehydrogenases, catalytic domain"/>
    <property type="match status" value="1"/>
</dbReference>
<dbReference type="PANTHER" id="PTHR42813">
    <property type="entry name" value="ZINC-TYPE ALCOHOL DEHYDROGENASE-LIKE"/>
    <property type="match status" value="1"/>
</dbReference>
<feature type="domain" description="Alcohol dehydrogenase-like N-terminal" evidence="6">
    <location>
        <begin position="25"/>
        <end position="90"/>
    </location>
</feature>
<name>A0A8H4JTD5_9HYPO</name>
<evidence type="ECO:0000256" key="4">
    <source>
        <dbReference type="ARBA" id="ARBA00022833"/>
    </source>
</evidence>
<evidence type="ECO:0000256" key="3">
    <source>
        <dbReference type="ARBA" id="ARBA00022723"/>
    </source>
</evidence>
<dbReference type="GO" id="GO:0016491">
    <property type="term" value="F:oxidoreductase activity"/>
    <property type="evidence" value="ECO:0007669"/>
    <property type="project" value="UniProtKB-KW"/>
</dbReference>
<evidence type="ECO:0000313" key="7">
    <source>
        <dbReference type="EMBL" id="KAF4437646.1"/>
    </source>
</evidence>
<dbReference type="InterPro" id="IPR013154">
    <property type="entry name" value="ADH-like_N"/>
</dbReference>
<proteinExistence type="inferred from homology"/>
<feature type="non-terminal residue" evidence="7">
    <location>
        <position position="92"/>
    </location>
</feature>
<dbReference type="SUPFAM" id="SSF50129">
    <property type="entry name" value="GroES-like"/>
    <property type="match status" value="1"/>
</dbReference>
<evidence type="ECO:0000256" key="2">
    <source>
        <dbReference type="ARBA" id="ARBA00008072"/>
    </source>
</evidence>
<keyword evidence="3" id="KW-0479">Metal-binding</keyword>
<evidence type="ECO:0000256" key="1">
    <source>
        <dbReference type="ARBA" id="ARBA00001947"/>
    </source>
</evidence>
<dbReference type="AlphaFoldDB" id="A0A8H4JTD5"/>
<sequence length="92" mass="9601">MKALVYNGANVVALEERPTPKLASETDAIIKVTKTTICGTDLHIRKGDVPSCQSGRVLGHEGVGIVHEAGAAVKSFKKGDHVLISCISSCAT</sequence>
<keyword evidence="5" id="KW-0560">Oxidoreductase</keyword>
<dbReference type="GO" id="GO:0008270">
    <property type="term" value="F:zinc ion binding"/>
    <property type="evidence" value="ECO:0007669"/>
    <property type="project" value="InterPro"/>
</dbReference>
<reference evidence="7 8" key="1">
    <citation type="submission" date="2020-01" db="EMBL/GenBank/DDBJ databases">
        <title>Identification and distribution of gene clusters putatively required for synthesis of sphingolipid metabolism inhibitors in phylogenetically diverse species of the filamentous fungus Fusarium.</title>
        <authorList>
            <person name="Kim H.-S."/>
            <person name="Busman M."/>
            <person name="Brown D.W."/>
            <person name="Divon H."/>
            <person name="Uhlig S."/>
            <person name="Proctor R.H."/>
        </authorList>
    </citation>
    <scope>NUCLEOTIDE SEQUENCE [LARGE SCALE GENOMIC DNA]</scope>
    <source>
        <strain evidence="7 8">NRRL 20459</strain>
    </source>
</reference>
<comment type="cofactor">
    <cofactor evidence="1">
        <name>Zn(2+)</name>
        <dbReference type="ChEBI" id="CHEBI:29105"/>
    </cofactor>
</comment>
<gene>
    <name evidence="7" type="ORF">FALBO_17405</name>
</gene>
<keyword evidence="8" id="KW-1185">Reference proteome</keyword>
<dbReference type="PROSITE" id="PS00059">
    <property type="entry name" value="ADH_ZINC"/>
    <property type="match status" value="1"/>
</dbReference>
<dbReference type="EMBL" id="JAADYS010004024">
    <property type="protein sequence ID" value="KAF4437646.1"/>
    <property type="molecule type" value="Genomic_DNA"/>
</dbReference>
<dbReference type="OrthoDB" id="3941538at2759"/>
<comment type="caution">
    <text evidence="7">The sequence shown here is derived from an EMBL/GenBank/DDBJ whole genome shotgun (WGS) entry which is preliminary data.</text>
</comment>
<evidence type="ECO:0000259" key="6">
    <source>
        <dbReference type="Pfam" id="PF08240"/>
    </source>
</evidence>
<evidence type="ECO:0000313" key="8">
    <source>
        <dbReference type="Proteomes" id="UP000554235"/>
    </source>
</evidence>
<dbReference type="Proteomes" id="UP000554235">
    <property type="component" value="Unassembled WGS sequence"/>
</dbReference>
<organism evidence="7 8">
    <name type="scientific">Fusarium albosuccineum</name>
    <dbReference type="NCBI Taxonomy" id="1237068"/>
    <lineage>
        <taxon>Eukaryota</taxon>
        <taxon>Fungi</taxon>
        <taxon>Dikarya</taxon>
        <taxon>Ascomycota</taxon>
        <taxon>Pezizomycotina</taxon>
        <taxon>Sordariomycetes</taxon>
        <taxon>Hypocreomycetidae</taxon>
        <taxon>Hypocreales</taxon>
        <taxon>Nectriaceae</taxon>
        <taxon>Fusarium</taxon>
        <taxon>Fusarium decemcellulare species complex</taxon>
    </lineage>
</organism>
<comment type="similarity">
    <text evidence="2">Belongs to the zinc-containing alcohol dehydrogenase family.</text>
</comment>
<dbReference type="PANTHER" id="PTHR42813:SF4">
    <property type="entry name" value="NADP-DEPENDENT ISOPROPANOL DEHYDROGENASE"/>
    <property type="match status" value="1"/>
</dbReference>
<accession>A0A8H4JTD5</accession>
<dbReference type="InterPro" id="IPR002328">
    <property type="entry name" value="ADH_Zn_CS"/>
</dbReference>
<dbReference type="InterPro" id="IPR011032">
    <property type="entry name" value="GroES-like_sf"/>
</dbReference>
<evidence type="ECO:0000256" key="5">
    <source>
        <dbReference type="ARBA" id="ARBA00023002"/>
    </source>
</evidence>
<keyword evidence="4" id="KW-0862">Zinc</keyword>